<accession>A0AAW6XWQ7</accession>
<evidence type="ECO:0000313" key="2">
    <source>
        <dbReference type="Proteomes" id="UP001230629"/>
    </source>
</evidence>
<dbReference type="EMBL" id="JASOIH010000242">
    <property type="protein sequence ID" value="MDK6900558.1"/>
    <property type="molecule type" value="Genomic_DNA"/>
</dbReference>
<name>A0AAW6XWQ7_STRAG</name>
<evidence type="ECO:0000313" key="1">
    <source>
        <dbReference type="EMBL" id="MDK6900558.1"/>
    </source>
</evidence>
<feature type="non-terminal residue" evidence="1">
    <location>
        <position position="1"/>
    </location>
</feature>
<dbReference type="Proteomes" id="UP001230629">
    <property type="component" value="Unassembled WGS sequence"/>
</dbReference>
<proteinExistence type="predicted"/>
<dbReference type="AlphaFoldDB" id="A0AAW6XWQ7"/>
<reference evidence="1" key="1">
    <citation type="submission" date="2023-05" db="EMBL/GenBank/DDBJ databases">
        <title>Cataloging the Phylogenetic Diversity of Human Bladder Bacteria.</title>
        <authorList>
            <person name="Du J."/>
        </authorList>
    </citation>
    <scope>NUCLEOTIDE SEQUENCE</scope>
    <source>
        <strain evidence="1">UMB8703</strain>
    </source>
</reference>
<gene>
    <name evidence="1" type="ORF">QP229_11410</name>
</gene>
<sequence length="62" mass="6806">VTPAEVRDALKDIAGNLVEFTEEPEATQFRQTLAMRRAGGKTLTALAVLLLRAFNLHTPTKL</sequence>
<protein>
    <submittedName>
        <fullName evidence="1">Uncharacterized protein</fullName>
    </submittedName>
</protein>
<comment type="caution">
    <text evidence="1">The sequence shown here is derived from an EMBL/GenBank/DDBJ whole genome shotgun (WGS) entry which is preliminary data.</text>
</comment>
<organism evidence="1 2">
    <name type="scientific">Streptococcus agalactiae</name>
    <dbReference type="NCBI Taxonomy" id="1311"/>
    <lineage>
        <taxon>Bacteria</taxon>
        <taxon>Bacillati</taxon>
        <taxon>Bacillota</taxon>
        <taxon>Bacilli</taxon>
        <taxon>Lactobacillales</taxon>
        <taxon>Streptococcaceae</taxon>
        <taxon>Streptococcus</taxon>
    </lineage>
</organism>